<feature type="transmembrane region" description="Helical" evidence="1">
    <location>
        <begin position="81"/>
        <end position="105"/>
    </location>
</feature>
<sequence>MSNSNDTSKQKHNPAVQALMWIGWLGVIYMTIMYQLFLISDEIEVNTFDPLIEPVSLGCLIIPLLLLIVTRFSLLPKLSNAWIQLLVFLPCMFGLTFISLLGIFIGSSHKLLFDLSQLLLLILFIPYWIRAKKKSSQPPSLPAG</sequence>
<feature type="transmembrane region" description="Helical" evidence="1">
    <location>
        <begin position="111"/>
        <end position="129"/>
    </location>
</feature>
<feature type="transmembrane region" description="Helical" evidence="1">
    <location>
        <begin position="51"/>
        <end position="69"/>
    </location>
</feature>
<evidence type="ECO:0000313" key="2">
    <source>
        <dbReference type="EMBL" id="MBK1790316.1"/>
    </source>
</evidence>
<proteinExistence type="predicted"/>
<keyword evidence="1" id="KW-0812">Transmembrane</keyword>
<evidence type="ECO:0000313" key="3">
    <source>
        <dbReference type="Proteomes" id="UP000624703"/>
    </source>
</evidence>
<keyword evidence="1" id="KW-1133">Transmembrane helix</keyword>
<comment type="caution">
    <text evidence="2">The sequence shown here is derived from an EMBL/GenBank/DDBJ whole genome shotgun (WGS) entry which is preliminary data.</text>
</comment>
<keyword evidence="3" id="KW-1185">Reference proteome</keyword>
<gene>
    <name evidence="2" type="ORF">JIN82_03990</name>
</gene>
<protein>
    <submittedName>
        <fullName evidence="2">Uncharacterized protein</fullName>
    </submittedName>
</protein>
<dbReference type="EMBL" id="JAENIM010000021">
    <property type="protein sequence ID" value="MBK1790316.1"/>
    <property type="molecule type" value="Genomic_DNA"/>
</dbReference>
<dbReference type="AlphaFoldDB" id="A0A8J7SIB1"/>
<organism evidence="2 3">
    <name type="scientific">Persicirhabdus sediminis</name>
    <dbReference type="NCBI Taxonomy" id="454144"/>
    <lineage>
        <taxon>Bacteria</taxon>
        <taxon>Pseudomonadati</taxon>
        <taxon>Verrucomicrobiota</taxon>
        <taxon>Verrucomicrobiia</taxon>
        <taxon>Verrucomicrobiales</taxon>
        <taxon>Verrucomicrobiaceae</taxon>
        <taxon>Persicirhabdus</taxon>
    </lineage>
</organism>
<accession>A0A8J7SIB1</accession>
<keyword evidence="1" id="KW-0472">Membrane</keyword>
<evidence type="ECO:0000256" key="1">
    <source>
        <dbReference type="SAM" id="Phobius"/>
    </source>
</evidence>
<dbReference type="RefSeq" id="WP_200310350.1">
    <property type="nucleotide sequence ID" value="NZ_JAENIM010000021.1"/>
</dbReference>
<name>A0A8J7SIB1_9BACT</name>
<feature type="transmembrane region" description="Helical" evidence="1">
    <location>
        <begin position="21"/>
        <end position="39"/>
    </location>
</feature>
<dbReference type="Proteomes" id="UP000624703">
    <property type="component" value="Unassembled WGS sequence"/>
</dbReference>
<reference evidence="2" key="1">
    <citation type="submission" date="2021-01" db="EMBL/GenBank/DDBJ databases">
        <title>Modified the classification status of verrucomicrobia.</title>
        <authorList>
            <person name="Feng X."/>
        </authorList>
    </citation>
    <scope>NUCLEOTIDE SEQUENCE</scope>
    <source>
        <strain evidence="2">_KCTC 22039</strain>
    </source>
</reference>